<dbReference type="RefSeq" id="WP_132008382.1">
    <property type="nucleotide sequence ID" value="NZ_SMFK01000014.1"/>
</dbReference>
<protein>
    <submittedName>
        <fullName evidence="1">Uncharacterized protein</fullName>
    </submittedName>
</protein>
<comment type="caution">
    <text evidence="1">The sequence shown here is derived from an EMBL/GenBank/DDBJ whole genome shotgun (WGS) entry which is preliminary data.</text>
</comment>
<accession>A0A4R5C4T2</accession>
<dbReference type="OrthoDB" id="9765330at2"/>
<sequence>MAYLINKTILFYSLLLFISCSKSEESTVVAPPVERKVNLQHFNNLYKEMDFKGKKAAMVCIYSEFPGYLPLEDPDEGISCVDDVARAVIMLTEYVQVYGNEASSLDKIKKLTEFVLSMQNDNGYFNNFIFWDKTINTWHQNSVAQLNWWSLRALWGLETAYPLLKNDADIKLRMEQSISKLKINIKRDLPINSLNKETINNIETPTWLPQKYAADQAAILILGLLKNYERTSDSDDLLMIDALAKGIIILQKGDADHYPYNAFLSYKNQWHAYGNDQANALLKAGKVLNKKEYINSALKEVDNFYPKLLQNGFAESFFIEAVGSNFSEISRTKFPQIAYGIRPIVSASAEAYSYSKNNNHLTIAKNFAAWLSGSNEAGTAIYNHDSGICFDGIVSATQINKNSGAESTIESLLILLEMEKLKQ</sequence>
<evidence type="ECO:0000313" key="1">
    <source>
        <dbReference type="EMBL" id="TDD94721.1"/>
    </source>
</evidence>
<dbReference type="EMBL" id="SMFK01000014">
    <property type="protein sequence ID" value="TDD94721.1"/>
    <property type="molecule type" value="Genomic_DNA"/>
</dbReference>
<gene>
    <name evidence="1" type="ORF">E0F76_15940</name>
</gene>
<name>A0A4R5C4T2_9FLAO</name>
<dbReference type="SUPFAM" id="SSF48239">
    <property type="entry name" value="Terpenoid cyclases/Protein prenyltransferases"/>
    <property type="match status" value="1"/>
</dbReference>
<dbReference type="InterPro" id="IPR008930">
    <property type="entry name" value="Terpenoid_cyclase/PrenylTrfase"/>
</dbReference>
<dbReference type="Proteomes" id="UP000295479">
    <property type="component" value="Unassembled WGS sequence"/>
</dbReference>
<keyword evidence="2" id="KW-1185">Reference proteome</keyword>
<evidence type="ECO:0000313" key="2">
    <source>
        <dbReference type="Proteomes" id="UP000295479"/>
    </source>
</evidence>
<proteinExistence type="predicted"/>
<dbReference type="PROSITE" id="PS51257">
    <property type="entry name" value="PROKAR_LIPOPROTEIN"/>
    <property type="match status" value="1"/>
</dbReference>
<dbReference type="AlphaFoldDB" id="A0A4R5C4T2"/>
<organism evidence="1 2">
    <name type="scientific">Flavobacterium cellulosilyticum</name>
    <dbReference type="NCBI Taxonomy" id="2541731"/>
    <lineage>
        <taxon>Bacteria</taxon>
        <taxon>Pseudomonadati</taxon>
        <taxon>Bacteroidota</taxon>
        <taxon>Flavobacteriia</taxon>
        <taxon>Flavobacteriales</taxon>
        <taxon>Flavobacteriaceae</taxon>
        <taxon>Flavobacterium</taxon>
    </lineage>
</organism>
<reference evidence="1 2" key="1">
    <citation type="submission" date="2019-03" db="EMBL/GenBank/DDBJ databases">
        <title>Flavobacterium AR-3-4 sp. nov. isolated from arctic soil.</title>
        <authorList>
            <person name="Chaudhary D.K."/>
        </authorList>
    </citation>
    <scope>NUCLEOTIDE SEQUENCE [LARGE SCALE GENOMIC DNA]</scope>
    <source>
        <strain evidence="1 2">AR-3-4</strain>
    </source>
</reference>